<keyword evidence="1" id="KW-0645">Protease</keyword>
<dbReference type="Pfam" id="PF13365">
    <property type="entry name" value="Trypsin_2"/>
    <property type="match status" value="1"/>
</dbReference>
<dbReference type="RefSeq" id="WP_126787730.1">
    <property type="nucleotide sequence ID" value="NZ_PIPN01000001.1"/>
</dbReference>
<dbReference type="Gene3D" id="2.40.10.120">
    <property type="match status" value="1"/>
</dbReference>
<dbReference type="Gene3D" id="3.10.450.50">
    <property type="match status" value="1"/>
</dbReference>
<keyword evidence="2" id="KW-1185">Reference proteome</keyword>
<proteinExistence type="predicted"/>
<accession>A0ABY0C174</accession>
<comment type="caution">
    <text evidence="1">The sequence shown here is derived from an EMBL/GenBank/DDBJ whole genome shotgun (WGS) entry which is preliminary data.</text>
</comment>
<dbReference type="SUPFAM" id="SSF103642">
    <property type="entry name" value="Sec-C motif"/>
    <property type="match status" value="1"/>
</dbReference>
<organism evidence="1 2">
    <name type="scientific">Aliidiomarina sedimenti</name>
    <dbReference type="NCBI Taxonomy" id="1933879"/>
    <lineage>
        <taxon>Bacteria</taxon>
        <taxon>Pseudomonadati</taxon>
        <taxon>Pseudomonadota</taxon>
        <taxon>Gammaproteobacteria</taxon>
        <taxon>Alteromonadales</taxon>
        <taxon>Idiomarinaceae</taxon>
        <taxon>Aliidiomarina</taxon>
    </lineage>
</organism>
<keyword evidence="1" id="KW-0378">Hydrolase</keyword>
<dbReference type="Proteomes" id="UP000287410">
    <property type="component" value="Unassembled WGS sequence"/>
</dbReference>
<protein>
    <submittedName>
        <fullName evidence="1">Serine protease</fullName>
    </submittedName>
</protein>
<evidence type="ECO:0000313" key="1">
    <source>
        <dbReference type="EMBL" id="RUO31620.1"/>
    </source>
</evidence>
<dbReference type="GO" id="GO:0008233">
    <property type="term" value="F:peptidase activity"/>
    <property type="evidence" value="ECO:0007669"/>
    <property type="project" value="UniProtKB-KW"/>
</dbReference>
<dbReference type="InterPro" id="IPR009003">
    <property type="entry name" value="Peptidase_S1_PA"/>
</dbReference>
<dbReference type="Pfam" id="PF02810">
    <property type="entry name" value="SEC-C"/>
    <property type="match status" value="1"/>
</dbReference>
<name>A0ABY0C174_9GAMM</name>
<dbReference type="EMBL" id="PIPN01000001">
    <property type="protein sequence ID" value="RUO31620.1"/>
    <property type="molecule type" value="Genomic_DNA"/>
</dbReference>
<dbReference type="InterPro" id="IPR004027">
    <property type="entry name" value="SEC_C_motif"/>
</dbReference>
<reference evidence="1 2" key="1">
    <citation type="journal article" date="2018" name="Front. Microbiol.">
        <title>Genome-Based Analysis Reveals the Taxonomy and Diversity of the Family Idiomarinaceae.</title>
        <authorList>
            <person name="Liu Y."/>
            <person name="Lai Q."/>
            <person name="Shao Z."/>
        </authorList>
    </citation>
    <scope>NUCLEOTIDE SEQUENCE [LARGE SCALE GENOMIC DNA]</scope>
    <source>
        <strain evidence="1 2">GBSy1</strain>
    </source>
</reference>
<dbReference type="GO" id="GO:0006508">
    <property type="term" value="P:proteolysis"/>
    <property type="evidence" value="ECO:0007669"/>
    <property type="project" value="UniProtKB-KW"/>
</dbReference>
<gene>
    <name evidence="1" type="ORF">CWE12_01070</name>
</gene>
<evidence type="ECO:0000313" key="2">
    <source>
        <dbReference type="Proteomes" id="UP000287410"/>
    </source>
</evidence>
<sequence>MTDFINPIDQLIHSTVRIICEDGQGKSSSGTGYIFLFCQKDDGMAFPCVVTNRHVVNLARRGLFHLTLKNKDGGPSLGDHEQVVLEDIQHFCIGHPDAAIDLVAIPIGAILNSAAKNGKDYYFVPLGKEAIATEEFLESLSPMEEIVMIGYPNGIWDEKHNLPVIRRGITATHSKLSLNGKPEFLIDAACFPGSSGSPVFLANLGSFLDSKGALCAGTRIALLGTLYAGPQHTTTGNIVVVEVPTDTKPVAVGQIPNNLGLVIQAAELAKLEEAVAQALEDKPVVARNAPCPCGSGNRYKRCCGLIT</sequence>
<dbReference type="SUPFAM" id="SSF50494">
    <property type="entry name" value="Trypsin-like serine proteases"/>
    <property type="match status" value="1"/>
</dbReference>